<name>A0ABX8J6M1_9BACT</name>
<sequence>MPEGKVRSSWQLVLFALAVAAGVPFLLLELSGAALYVVLDVPSYLTFHNTVEIFSVMVSLSIFGVGWFSYNQSRDRHSLFLAVAFLGIGLMDFMHTLAYTGMPPLVTPNSPNKSTQFWIAVRLFSAAAFLASAFVSEQNRSRLLGRVPLMLVTLAVTAATFTAVIFRPDLVPDTFVAGVGLTPFKKGSELVVIALFVLATLAYVKRLTASRDRIYLYYLSAFILCIVSELTFTVYKSVFDSFNLLGHLYKLFAFLLIYRGIFAAAIKRPYRQLNLALGELRHTNDVLVAIMDSIPHCIFWKDRRSVYLGCNREFAKSAGLADPAQIVGKCDYDLPWSREESDGYRADDSEVMQKNQAKMHIIENLTRADGSVTWIETSKMPLTDEDGAVRGVLGIYEDITARKLAEERLSETLQFNQEIINSAREGIIVYDRELRYLVWNPYMEEISGRPAAEVVGKRPAEVFPWLAETGLVRRLEQLLAGGAPTVTEFGGRHVSGRMLCMSDASAPLRSSSGEVIGIIGTVRDITERRGIEEQLRQAQKLESVGRLAGGVAHDFNNKLTVIMGCAELAARQTGEAAVLEHLRLIVKAAEQSRDITRQLLAFSRQQVVAPRTVQVNGMLWELKKSLGRLIGEDISIVLAPGEQLWSISMDPVQLDQIIMNLAVNARDAMPRGGTITIETANVQFEEPPPLHPEVPPGGYVRITCRDTGVGMDAETRAHVFEPFYTTKEQGKGTGLGLATVYGIVRQNGGFIDLETAPGAGSAFSICLPRCADGEENHTPPPAATRQQGAGTVLLVEDEDMVRELTASILESLGYRCLATADPREALEVAGNPEVAIDLVLTDVVMPGMRGPEMMQRMRRERPDIKCIYMSGFTDAIMDEESGSWEGGAFLKKPFQMEELARMVQSVLGTQPG</sequence>
<keyword evidence="4" id="KW-0812">Transmembrane</keyword>
<dbReference type="PROSITE" id="PS50110">
    <property type="entry name" value="RESPONSE_REGULATORY"/>
    <property type="match status" value="1"/>
</dbReference>
<dbReference type="Proteomes" id="UP000683557">
    <property type="component" value="Chromosome"/>
</dbReference>
<gene>
    <name evidence="9" type="ORF">KP004_20180</name>
</gene>
<feature type="transmembrane region" description="Helical" evidence="4">
    <location>
        <begin position="187"/>
        <end position="204"/>
    </location>
</feature>
<dbReference type="InterPro" id="IPR013656">
    <property type="entry name" value="PAS_4"/>
</dbReference>
<accession>A0ABX8J6M1</accession>
<dbReference type="RefSeq" id="WP_216800165.1">
    <property type="nucleotide sequence ID" value="NZ_CP076723.1"/>
</dbReference>
<dbReference type="CDD" id="cd00082">
    <property type="entry name" value="HisKA"/>
    <property type="match status" value="1"/>
</dbReference>
<evidence type="ECO:0000259" key="6">
    <source>
        <dbReference type="PROSITE" id="PS50110"/>
    </source>
</evidence>
<dbReference type="SMART" id="SM00388">
    <property type="entry name" value="HisKA"/>
    <property type="match status" value="1"/>
</dbReference>
<dbReference type="NCBIfam" id="TIGR00229">
    <property type="entry name" value="sensory_box"/>
    <property type="match status" value="2"/>
</dbReference>
<feature type="domain" description="Response regulatory" evidence="6">
    <location>
        <begin position="791"/>
        <end position="907"/>
    </location>
</feature>
<dbReference type="SMART" id="SM00448">
    <property type="entry name" value="REC"/>
    <property type="match status" value="1"/>
</dbReference>
<dbReference type="PROSITE" id="PS50112">
    <property type="entry name" value="PAS"/>
    <property type="match status" value="1"/>
</dbReference>
<protein>
    <recommendedName>
        <fullName evidence="2">histidine kinase</fullName>
        <ecNumber evidence="2">2.7.13.3</ecNumber>
    </recommendedName>
</protein>
<evidence type="ECO:0000256" key="3">
    <source>
        <dbReference type="PROSITE-ProRule" id="PRU00169"/>
    </source>
</evidence>
<dbReference type="SMART" id="SM00091">
    <property type="entry name" value="PAS"/>
    <property type="match status" value="1"/>
</dbReference>
<feature type="transmembrane region" description="Helical" evidence="4">
    <location>
        <begin position="216"/>
        <end position="235"/>
    </location>
</feature>
<feature type="domain" description="PAC" evidence="8">
    <location>
        <begin position="485"/>
        <end position="537"/>
    </location>
</feature>
<dbReference type="PANTHER" id="PTHR43065:SF42">
    <property type="entry name" value="TWO-COMPONENT SENSOR PPRA"/>
    <property type="match status" value="1"/>
</dbReference>
<dbReference type="EMBL" id="CP076723">
    <property type="protein sequence ID" value="QWV93448.1"/>
    <property type="molecule type" value="Genomic_DNA"/>
</dbReference>
<keyword evidence="10" id="KW-1185">Reference proteome</keyword>
<feature type="domain" description="Histidine kinase" evidence="5">
    <location>
        <begin position="550"/>
        <end position="771"/>
    </location>
</feature>
<dbReference type="InterPro" id="IPR001789">
    <property type="entry name" value="Sig_transdc_resp-reg_receiver"/>
</dbReference>
<dbReference type="PROSITE" id="PS50113">
    <property type="entry name" value="PAC"/>
    <property type="match status" value="2"/>
</dbReference>
<evidence type="ECO:0000256" key="4">
    <source>
        <dbReference type="SAM" id="Phobius"/>
    </source>
</evidence>
<evidence type="ECO:0000259" key="8">
    <source>
        <dbReference type="PROSITE" id="PS50113"/>
    </source>
</evidence>
<dbReference type="Pfam" id="PF00512">
    <property type="entry name" value="HisKA"/>
    <property type="match status" value="1"/>
</dbReference>
<feature type="domain" description="PAS" evidence="7">
    <location>
        <begin position="412"/>
        <end position="457"/>
    </location>
</feature>
<dbReference type="InterPro" id="IPR000700">
    <property type="entry name" value="PAS-assoc_C"/>
</dbReference>
<evidence type="ECO:0000256" key="1">
    <source>
        <dbReference type="ARBA" id="ARBA00000085"/>
    </source>
</evidence>
<feature type="transmembrane region" description="Helical" evidence="4">
    <location>
        <begin position="12"/>
        <end position="39"/>
    </location>
</feature>
<dbReference type="Pfam" id="PF00072">
    <property type="entry name" value="Response_reg"/>
    <property type="match status" value="1"/>
</dbReference>
<dbReference type="PROSITE" id="PS50109">
    <property type="entry name" value="HIS_KIN"/>
    <property type="match status" value="1"/>
</dbReference>
<keyword evidence="3" id="KW-0597">Phosphoprotein</keyword>
<feature type="transmembrane region" description="Helical" evidence="4">
    <location>
        <begin position="147"/>
        <end position="167"/>
    </location>
</feature>
<proteinExistence type="predicted"/>
<feature type="transmembrane region" description="Helical" evidence="4">
    <location>
        <begin position="79"/>
        <end position="97"/>
    </location>
</feature>
<dbReference type="Pfam" id="PF02518">
    <property type="entry name" value="HATPase_c"/>
    <property type="match status" value="1"/>
</dbReference>
<dbReference type="CDD" id="cd00130">
    <property type="entry name" value="PAS"/>
    <property type="match status" value="1"/>
</dbReference>
<dbReference type="InterPro" id="IPR033425">
    <property type="entry name" value="MASE3"/>
</dbReference>
<organism evidence="9 10">
    <name type="scientific">Geomonas oryzisoli</name>
    <dbReference type="NCBI Taxonomy" id="2847992"/>
    <lineage>
        <taxon>Bacteria</taxon>
        <taxon>Pseudomonadati</taxon>
        <taxon>Thermodesulfobacteriota</taxon>
        <taxon>Desulfuromonadia</taxon>
        <taxon>Geobacterales</taxon>
        <taxon>Geobacteraceae</taxon>
        <taxon>Geomonas</taxon>
    </lineage>
</organism>
<feature type="transmembrane region" description="Helical" evidence="4">
    <location>
        <begin position="117"/>
        <end position="135"/>
    </location>
</feature>
<dbReference type="InterPro" id="IPR000014">
    <property type="entry name" value="PAS"/>
</dbReference>
<keyword evidence="4" id="KW-0472">Membrane</keyword>
<evidence type="ECO:0000259" key="7">
    <source>
        <dbReference type="PROSITE" id="PS50112"/>
    </source>
</evidence>
<dbReference type="Pfam" id="PF17159">
    <property type="entry name" value="MASE3"/>
    <property type="match status" value="1"/>
</dbReference>
<dbReference type="SMART" id="SM00387">
    <property type="entry name" value="HATPase_c"/>
    <property type="match status" value="1"/>
</dbReference>
<dbReference type="InterPro" id="IPR003661">
    <property type="entry name" value="HisK_dim/P_dom"/>
</dbReference>
<keyword evidence="4" id="KW-1133">Transmembrane helix</keyword>
<dbReference type="EC" id="2.7.13.3" evidence="2"/>
<feature type="domain" description="PAC" evidence="8">
    <location>
        <begin position="355"/>
        <end position="411"/>
    </location>
</feature>
<feature type="transmembrane region" description="Helical" evidence="4">
    <location>
        <begin position="51"/>
        <end position="70"/>
    </location>
</feature>
<dbReference type="SMART" id="SM00086">
    <property type="entry name" value="PAC"/>
    <property type="match status" value="2"/>
</dbReference>
<evidence type="ECO:0000313" key="10">
    <source>
        <dbReference type="Proteomes" id="UP000683557"/>
    </source>
</evidence>
<evidence type="ECO:0000313" key="9">
    <source>
        <dbReference type="EMBL" id="QWV93448.1"/>
    </source>
</evidence>
<reference evidence="9 10" key="1">
    <citation type="submission" date="2021-06" db="EMBL/GenBank/DDBJ databases">
        <title>Gemonas diversity in paddy soil.</title>
        <authorList>
            <person name="Liu G."/>
        </authorList>
    </citation>
    <scope>NUCLEOTIDE SEQUENCE [LARGE SCALE GENOMIC DNA]</scope>
    <source>
        <strain evidence="9 10">RG10</strain>
    </source>
</reference>
<dbReference type="Pfam" id="PF08448">
    <property type="entry name" value="PAS_4"/>
    <property type="match status" value="2"/>
</dbReference>
<evidence type="ECO:0000259" key="5">
    <source>
        <dbReference type="PROSITE" id="PS50109"/>
    </source>
</evidence>
<dbReference type="InterPro" id="IPR003594">
    <property type="entry name" value="HATPase_dom"/>
</dbReference>
<dbReference type="InterPro" id="IPR005467">
    <property type="entry name" value="His_kinase_dom"/>
</dbReference>
<evidence type="ECO:0000256" key="2">
    <source>
        <dbReference type="ARBA" id="ARBA00012438"/>
    </source>
</evidence>
<feature type="modified residue" description="4-aspartylphosphate" evidence="3">
    <location>
        <position position="842"/>
    </location>
</feature>
<dbReference type="PANTHER" id="PTHR43065">
    <property type="entry name" value="SENSOR HISTIDINE KINASE"/>
    <property type="match status" value="1"/>
</dbReference>
<comment type="catalytic activity">
    <reaction evidence="1">
        <text>ATP + protein L-histidine = ADP + protein N-phospho-L-histidine.</text>
        <dbReference type="EC" id="2.7.13.3"/>
    </reaction>
</comment>
<dbReference type="InterPro" id="IPR001610">
    <property type="entry name" value="PAC"/>
</dbReference>